<dbReference type="AlphaFoldDB" id="F5ZCV0"/>
<accession>F5ZCV0</accession>
<dbReference type="KEGG" id="alt:ambt_10950"/>
<sequence>MQEKDKKSFERSGSTRKQIRFEDELLIKIEADRSKTGEAFSEWVKDACQQKLNN</sequence>
<dbReference type="RefSeq" id="WP_013784644.1">
    <property type="nucleotide sequence ID" value="NC_015554.1"/>
</dbReference>
<organism evidence="1 2">
    <name type="scientific">Alteromonas naphthalenivorans</name>
    <dbReference type="NCBI Taxonomy" id="715451"/>
    <lineage>
        <taxon>Bacteria</taxon>
        <taxon>Pseudomonadati</taxon>
        <taxon>Pseudomonadota</taxon>
        <taxon>Gammaproteobacteria</taxon>
        <taxon>Alteromonadales</taxon>
        <taxon>Alteromonadaceae</taxon>
        <taxon>Alteromonas/Salinimonas group</taxon>
        <taxon>Alteromonas</taxon>
    </lineage>
</organism>
<dbReference type="Proteomes" id="UP000000683">
    <property type="component" value="Chromosome"/>
</dbReference>
<gene>
    <name evidence="1" type="ordered locus">ambt_10950</name>
</gene>
<evidence type="ECO:0000313" key="2">
    <source>
        <dbReference type="Proteomes" id="UP000000683"/>
    </source>
</evidence>
<keyword evidence="2" id="KW-1185">Reference proteome</keyword>
<dbReference type="OrthoDB" id="6419848at2"/>
<proteinExistence type="predicted"/>
<evidence type="ECO:0008006" key="3">
    <source>
        <dbReference type="Google" id="ProtNLM"/>
    </source>
</evidence>
<dbReference type="EMBL" id="CP002339">
    <property type="protein sequence ID" value="AEF03712.1"/>
    <property type="molecule type" value="Genomic_DNA"/>
</dbReference>
<reference evidence="1 2" key="1">
    <citation type="journal article" date="2011" name="J. Bacteriol.">
        <title>Complete genome sequence of the polycyclic aromatic hydrocarbon-degrading bacterium Alteromonas sp. strain SN2.</title>
        <authorList>
            <person name="Jin H.M."/>
            <person name="Jeong H."/>
            <person name="Moon E.J."/>
            <person name="Math R.K."/>
            <person name="Lee K."/>
            <person name="Kim H.J."/>
            <person name="Jeon C.O."/>
            <person name="Oh T.K."/>
            <person name="Kim J.F."/>
        </authorList>
    </citation>
    <scope>NUCLEOTIDE SEQUENCE [LARGE SCALE GENOMIC DNA]</scope>
    <source>
        <strain evidence="2">JCM 17741 / KACC 18427 / KCTC 11700BP / SN2</strain>
    </source>
</reference>
<evidence type="ECO:0000313" key="1">
    <source>
        <dbReference type="EMBL" id="AEF03712.1"/>
    </source>
</evidence>
<protein>
    <recommendedName>
        <fullName evidence="3">DUF3950 domain-containing protein</fullName>
    </recommendedName>
</protein>
<dbReference type="HOGENOM" id="CLU_209694_0_0_6"/>
<name>F5ZCV0_ALTNA</name>